<keyword evidence="1" id="KW-0812">Transmembrane</keyword>
<evidence type="ECO:0000313" key="3">
    <source>
        <dbReference type="Proteomes" id="UP000295689"/>
    </source>
</evidence>
<reference evidence="2 3" key="1">
    <citation type="journal article" date="2015" name="Stand. Genomic Sci.">
        <title>Genomic Encyclopedia of Bacterial and Archaeal Type Strains, Phase III: the genomes of soil and plant-associated and newly described type strains.</title>
        <authorList>
            <person name="Whitman W.B."/>
            <person name="Woyke T."/>
            <person name="Klenk H.P."/>
            <person name="Zhou Y."/>
            <person name="Lilburn T.G."/>
            <person name="Beck B.J."/>
            <person name="De Vos P."/>
            <person name="Vandamme P."/>
            <person name="Eisen J.A."/>
            <person name="Garrity G."/>
            <person name="Hugenholtz P."/>
            <person name="Kyrpides N.C."/>
        </authorList>
    </citation>
    <scope>NUCLEOTIDE SEQUENCE [LARGE SCALE GENOMIC DNA]</scope>
    <source>
        <strain evidence="2 3">CV53</strain>
    </source>
</reference>
<proteinExistence type="predicted"/>
<dbReference type="Proteomes" id="UP000295689">
    <property type="component" value="Unassembled WGS sequence"/>
</dbReference>
<evidence type="ECO:0000313" key="2">
    <source>
        <dbReference type="EMBL" id="TCN27072.1"/>
    </source>
</evidence>
<keyword evidence="1" id="KW-0472">Membrane</keyword>
<dbReference type="Pfam" id="PF10710">
    <property type="entry name" value="DUF2512"/>
    <property type="match status" value="1"/>
</dbReference>
<dbReference type="InterPro" id="IPR019649">
    <property type="entry name" value="DUF2512"/>
</dbReference>
<sequence>MEHAKALGIKALMTLVILYLVLGLGYQADFGDVFILTLLLGVISYIAGDLFILPKAGNLIATVSDFVLSFLIIWGFGLMLNISNDNLVSGALFSALLIALGEWMFHSYMAKNILHDSSKEI</sequence>
<organism evidence="2 3">
    <name type="scientific">Mesobacillus foraminis</name>
    <dbReference type="NCBI Taxonomy" id="279826"/>
    <lineage>
        <taxon>Bacteria</taxon>
        <taxon>Bacillati</taxon>
        <taxon>Bacillota</taxon>
        <taxon>Bacilli</taxon>
        <taxon>Bacillales</taxon>
        <taxon>Bacillaceae</taxon>
        <taxon>Mesobacillus</taxon>
    </lineage>
</organism>
<feature type="transmembrane region" description="Helical" evidence="1">
    <location>
        <begin position="86"/>
        <end position="105"/>
    </location>
</feature>
<protein>
    <submittedName>
        <fullName evidence="2">Uncharacterized protein DUF2512</fullName>
    </submittedName>
</protein>
<dbReference type="EMBL" id="SLVV01000002">
    <property type="protein sequence ID" value="TCN27072.1"/>
    <property type="molecule type" value="Genomic_DNA"/>
</dbReference>
<dbReference type="RefSeq" id="WP_132001548.1">
    <property type="nucleotide sequence ID" value="NZ_JABUHM010000001.1"/>
</dbReference>
<accession>A0A4R2BKK9</accession>
<keyword evidence="1" id="KW-1133">Transmembrane helix</keyword>
<feature type="transmembrane region" description="Helical" evidence="1">
    <location>
        <begin position="7"/>
        <end position="27"/>
    </location>
</feature>
<dbReference type="AlphaFoldDB" id="A0A4R2BKK9"/>
<feature type="transmembrane region" description="Helical" evidence="1">
    <location>
        <begin position="59"/>
        <end position="80"/>
    </location>
</feature>
<feature type="transmembrane region" description="Helical" evidence="1">
    <location>
        <begin position="33"/>
        <end position="52"/>
    </location>
</feature>
<evidence type="ECO:0000256" key="1">
    <source>
        <dbReference type="SAM" id="Phobius"/>
    </source>
</evidence>
<comment type="caution">
    <text evidence="2">The sequence shown here is derived from an EMBL/GenBank/DDBJ whole genome shotgun (WGS) entry which is preliminary data.</text>
</comment>
<gene>
    <name evidence="2" type="ORF">EV146_10212</name>
</gene>
<keyword evidence="3" id="KW-1185">Reference proteome</keyword>
<name>A0A4R2BKK9_9BACI</name>